<dbReference type="InterPro" id="IPR009045">
    <property type="entry name" value="Zn_M74/Hedgehog-like"/>
</dbReference>
<dbReference type="CDD" id="cd14847">
    <property type="entry name" value="DD-carboxypeptidase_like"/>
    <property type="match status" value="1"/>
</dbReference>
<dbReference type="SUPFAM" id="SSF55166">
    <property type="entry name" value="Hedgehog/DD-peptidase"/>
    <property type="match status" value="1"/>
</dbReference>
<reference evidence="2 3" key="1">
    <citation type="submission" date="2020-12" db="EMBL/GenBank/DDBJ databases">
        <title>FDA dAtabase for Regulatory Grade micrObial Sequences (FDA-ARGOS): Supporting development and validation of Infectious Disease Dx tests.</title>
        <authorList>
            <person name="Sproer C."/>
            <person name="Gronow S."/>
            <person name="Severitt S."/>
            <person name="Schroder I."/>
            <person name="Tallon L."/>
            <person name="Sadzewicz L."/>
            <person name="Zhao X."/>
            <person name="Boylan J."/>
            <person name="Ott S."/>
            <person name="Bowen H."/>
            <person name="Vavikolanu K."/>
            <person name="Mehta A."/>
            <person name="Aluvathingal J."/>
            <person name="Nadendla S."/>
            <person name="Lowell S."/>
            <person name="Myers T."/>
            <person name="Yan Y."/>
            <person name="Sichtig H."/>
        </authorList>
    </citation>
    <scope>NUCLEOTIDE SEQUENCE [LARGE SCALE GENOMIC DNA]</scope>
    <source>
        <strain evidence="2 3">FDAARGOS_909</strain>
    </source>
</reference>
<gene>
    <name evidence="2" type="ORF">I6G66_04805</name>
</gene>
<evidence type="ECO:0000313" key="2">
    <source>
        <dbReference type="EMBL" id="QPS09358.1"/>
    </source>
</evidence>
<dbReference type="GO" id="GO:0008233">
    <property type="term" value="F:peptidase activity"/>
    <property type="evidence" value="ECO:0007669"/>
    <property type="project" value="InterPro"/>
</dbReference>
<feature type="domain" description="D-alanyl-D-alanine carboxypeptidase-like core" evidence="1">
    <location>
        <begin position="29"/>
        <end position="178"/>
    </location>
</feature>
<dbReference type="GO" id="GO:0006508">
    <property type="term" value="P:proteolysis"/>
    <property type="evidence" value="ECO:0007669"/>
    <property type="project" value="InterPro"/>
</dbReference>
<dbReference type="Proteomes" id="UP000594778">
    <property type="component" value="Chromosome"/>
</dbReference>
<proteinExistence type="predicted"/>
<dbReference type="InterPro" id="IPR003709">
    <property type="entry name" value="VanY-like_core_dom"/>
</dbReference>
<name>A0A7T2W0M1_DELAC</name>
<dbReference type="Pfam" id="PF02557">
    <property type="entry name" value="VanY"/>
    <property type="match status" value="1"/>
</dbReference>
<protein>
    <submittedName>
        <fullName evidence="2">M15 family metallopeptidase</fullName>
    </submittedName>
</protein>
<accession>A0A7T2W0M1</accession>
<evidence type="ECO:0000259" key="1">
    <source>
        <dbReference type="Pfam" id="PF02557"/>
    </source>
</evidence>
<sequence length="228" mass="25849">MLNDLELTGRSRTHVTQFDEPRFAAQLDAGHAFLAMRNDAKKAGIDLLPFSTFRDFRTQLRIWNGKFSGKKPLYDIKGVPRDKANLDDDQIIDCILNWSALPGGSRHQWGTEIDVVDGAAMPVGYEPKLLPEETVKGGVFHPLHLWLDENIAKYGFFRPYKFFKGGMYPEPWHLSYAPLSTKALKQVSPELLRDAVIDAEILGKALVLERISEIYEQHILNIASPDEQ</sequence>
<organism evidence="2 3">
    <name type="scientific">Delftia acidovorans</name>
    <name type="common">Pseudomonas acidovorans</name>
    <name type="synonym">Comamonas acidovorans</name>
    <dbReference type="NCBI Taxonomy" id="80866"/>
    <lineage>
        <taxon>Bacteria</taxon>
        <taxon>Pseudomonadati</taxon>
        <taxon>Pseudomonadota</taxon>
        <taxon>Betaproteobacteria</taxon>
        <taxon>Burkholderiales</taxon>
        <taxon>Comamonadaceae</taxon>
        <taxon>Delftia</taxon>
    </lineage>
</organism>
<dbReference type="RefSeq" id="WP_197956308.1">
    <property type="nucleotide sequence ID" value="NZ_CP065668.1"/>
</dbReference>
<dbReference type="EMBL" id="CP065668">
    <property type="protein sequence ID" value="QPS09358.1"/>
    <property type="molecule type" value="Genomic_DNA"/>
</dbReference>
<dbReference type="InterPro" id="IPR052179">
    <property type="entry name" value="DD-CPase-like"/>
</dbReference>
<dbReference type="AlphaFoldDB" id="A0A7T2W0M1"/>
<evidence type="ECO:0000313" key="3">
    <source>
        <dbReference type="Proteomes" id="UP000594778"/>
    </source>
</evidence>
<dbReference type="PANTHER" id="PTHR34385">
    <property type="entry name" value="D-ALANYL-D-ALANINE CARBOXYPEPTIDASE"/>
    <property type="match status" value="1"/>
</dbReference>
<dbReference type="PANTHER" id="PTHR34385:SF1">
    <property type="entry name" value="PEPTIDOGLYCAN L-ALANYL-D-GLUTAMATE ENDOPEPTIDASE CWLK"/>
    <property type="match status" value="1"/>
</dbReference>
<dbReference type="Gene3D" id="3.30.1380.10">
    <property type="match status" value="1"/>
</dbReference>